<keyword evidence="2" id="KW-1133">Transmembrane helix</keyword>
<evidence type="ECO:0000256" key="2">
    <source>
        <dbReference type="SAM" id="Phobius"/>
    </source>
</evidence>
<evidence type="ECO:0000259" key="3">
    <source>
        <dbReference type="PROSITE" id="PS51724"/>
    </source>
</evidence>
<keyword evidence="2" id="KW-0812">Transmembrane</keyword>
<gene>
    <name evidence="4" type="ORF">E5163_12185</name>
</gene>
<dbReference type="InterPro" id="IPR007730">
    <property type="entry name" value="SPOR-like_dom"/>
</dbReference>
<dbReference type="InterPro" id="IPR036680">
    <property type="entry name" value="SPOR-like_sf"/>
</dbReference>
<dbReference type="AlphaFoldDB" id="A0A4S2GZL7"/>
<keyword evidence="5" id="KW-1185">Reference proteome</keyword>
<dbReference type="Gene3D" id="3.30.70.1070">
    <property type="entry name" value="Sporulation related repeat"/>
    <property type="match status" value="1"/>
</dbReference>
<sequence>MSDDEPKLGAYAPPPEDYETFDAREGETERRGPILLFAAVAVLVLFAALVWNAYRLGVRERDAAPVILADEQPYRQRPADPGGYETPGQDIEAYSLREPAPAEPETQDDSETAGLRPGPEEPVATPPQPSQTELPEVRIETVDADAVDEAAGDVEATDPDREPARSEPAPRQEETPPQPAAEPRAEPADIAPAAVTGDWVVQIAAFRTRAEAEEAWIGFTSRYPDLARNRAPSIVEADLGERGIWYRLRIAAFESRQAATNYCSTLSARGQDCLVASR</sequence>
<keyword evidence="2" id="KW-0472">Membrane</keyword>
<dbReference type="RefSeq" id="WP_135996410.1">
    <property type="nucleotide sequence ID" value="NZ_CP071057.1"/>
</dbReference>
<evidence type="ECO:0000256" key="1">
    <source>
        <dbReference type="SAM" id="MobiDB-lite"/>
    </source>
</evidence>
<dbReference type="Proteomes" id="UP000308054">
    <property type="component" value="Unassembled WGS sequence"/>
</dbReference>
<feature type="compositionally biased region" description="Acidic residues" evidence="1">
    <location>
        <begin position="148"/>
        <end position="157"/>
    </location>
</feature>
<feature type="transmembrane region" description="Helical" evidence="2">
    <location>
        <begin position="34"/>
        <end position="54"/>
    </location>
</feature>
<feature type="region of interest" description="Disordered" evidence="1">
    <location>
        <begin position="148"/>
        <end position="186"/>
    </location>
</feature>
<dbReference type="Pfam" id="PF05036">
    <property type="entry name" value="SPOR"/>
    <property type="match status" value="1"/>
</dbReference>
<evidence type="ECO:0000313" key="4">
    <source>
        <dbReference type="EMBL" id="TGY88564.1"/>
    </source>
</evidence>
<proteinExistence type="predicted"/>
<dbReference type="OrthoDB" id="8479416at2"/>
<name>A0A4S2GZL7_9PROT</name>
<organism evidence="4 5">
    <name type="scientific">Marinicauda algicola</name>
    <dbReference type="NCBI Taxonomy" id="2029849"/>
    <lineage>
        <taxon>Bacteria</taxon>
        <taxon>Pseudomonadati</taxon>
        <taxon>Pseudomonadota</taxon>
        <taxon>Alphaproteobacteria</taxon>
        <taxon>Maricaulales</taxon>
        <taxon>Maricaulaceae</taxon>
        <taxon>Marinicauda</taxon>
    </lineage>
</organism>
<feature type="compositionally biased region" description="Basic and acidic residues" evidence="1">
    <location>
        <begin position="158"/>
        <end position="174"/>
    </location>
</feature>
<accession>A0A4S2GZL7</accession>
<reference evidence="4 5" key="1">
    <citation type="journal article" date="2017" name="Int. J. Syst. Evol. Microbiol.">
        <title>Marinicauda algicola sp. nov., isolated from a marine red alga Rhodosorus marinus.</title>
        <authorList>
            <person name="Jeong S.E."/>
            <person name="Jeon S.H."/>
            <person name="Chun B.H."/>
            <person name="Kim D.W."/>
            <person name="Jeon C.O."/>
        </authorList>
    </citation>
    <scope>NUCLEOTIDE SEQUENCE [LARGE SCALE GENOMIC DNA]</scope>
    <source>
        <strain evidence="4 5">JCM 31718</strain>
    </source>
</reference>
<evidence type="ECO:0000313" key="5">
    <source>
        <dbReference type="Proteomes" id="UP000308054"/>
    </source>
</evidence>
<dbReference type="SUPFAM" id="SSF110997">
    <property type="entry name" value="Sporulation related repeat"/>
    <property type="match status" value="1"/>
</dbReference>
<feature type="region of interest" description="Disordered" evidence="1">
    <location>
        <begin position="1"/>
        <end position="26"/>
    </location>
</feature>
<protein>
    <recommendedName>
        <fullName evidence="3">SPOR domain-containing protein</fullName>
    </recommendedName>
</protein>
<comment type="caution">
    <text evidence="4">The sequence shown here is derived from an EMBL/GenBank/DDBJ whole genome shotgun (WGS) entry which is preliminary data.</text>
</comment>
<dbReference type="EMBL" id="SRXW01000003">
    <property type="protein sequence ID" value="TGY88564.1"/>
    <property type="molecule type" value="Genomic_DNA"/>
</dbReference>
<dbReference type="GO" id="GO:0042834">
    <property type="term" value="F:peptidoglycan binding"/>
    <property type="evidence" value="ECO:0007669"/>
    <property type="project" value="InterPro"/>
</dbReference>
<feature type="region of interest" description="Disordered" evidence="1">
    <location>
        <begin position="72"/>
        <end position="134"/>
    </location>
</feature>
<dbReference type="PROSITE" id="PS51724">
    <property type="entry name" value="SPOR"/>
    <property type="match status" value="1"/>
</dbReference>
<feature type="domain" description="SPOR" evidence="3">
    <location>
        <begin position="193"/>
        <end position="278"/>
    </location>
</feature>